<feature type="transmembrane region" description="Helical" evidence="6">
    <location>
        <begin position="145"/>
        <end position="165"/>
    </location>
</feature>
<feature type="transmembrane region" description="Helical" evidence="6">
    <location>
        <begin position="28"/>
        <end position="46"/>
    </location>
</feature>
<feature type="transmembrane region" description="Helical" evidence="6">
    <location>
        <begin position="58"/>
        <end position="91"/>
    </location>
</feature>
<keyword evidence="4 6" id="KW-1133">Transmembrane helix</keyword>
<dbReference type="STRING" id="65735.SAMN04488075_1687"/>
<name>A0A1H6LX29_9RHOB</name>
<dbReference type="GO" id="GO:0015658">
    <property type="term" value="F:branched-chain amino acid transmembrane transporter activity"/>
    <property type="evidence" value="ECO:0007669"/>
    <property type="project" value="InterPro"/>
</dbReference>
<organism evidence="7 8">
    <name type="scientific">Paracoccus alkenifer</name>
    <dbReference type="NCBI Taxonomy" id="65735"/>
    <lineage>
        <taxon>Bacteria</taxon>
        <taxon>Pseudomonadati</taxon>
        <taxon>Pseudomonadota</taxon>
        <taxon>Alphaproteobacteria</taxon>
        <taxon>Rhodobacterales</taxon>
        <taxon>Paracoccaceae</taxon>
        <taxon>Paracoccus</taxon>
    </lineage>
</organism>
<evidence type="ECO:0000256" key="2">
    <source>
        <dbReference type="ARBA" id="ARBA00022475"/>
    </source>
</evidence>
<dbReference type="Pfam" id="PF02653">
    <property type="entry name" value="BPD_transp_2"/>
    <property type="match status" value="1"/>
</dbReference>
<feature type="transmembrane region" description="Helical" evidence="6">
    <location>
        <begin position="235"/>
        <end position="256"/>
    </location>
</feature>
<keyword evidence="2" id="KW-1003">Cell membrane</keyword>
<keyword evidence="3 6" id="KW-0812">Transmembrane</keyword>
<protein>
    <submittedName>
        <fullName evidence="7">Branched-chain amino acid transport system permease protein</fullName>
    </submittedName>
</protein>
<evidence type="ECO:0000256" key="1">
    <source>
        <dbReference type="ARBA" id="ARBA00004651"/>
    </source>
</evidence>
<comment type="subcellular location">
    <subcellularLocation>
        <location evidence="1">Cell membrane</location>
        <topology evidence="1">Multi-pass membrane protein</topology>
    </subcellularLocation>
</comment>
<dbReference type="InterPro" id="IPR001851">
    <property type="entry name" value="ABC_transp_permease"/>
</dbReference>
<keyword evidence="5 6" id="KW-0472">Membrane</keyword>
<evidence type="ECO:0000256" key="5">
    <source>
        <dbReference type="ARBA" id="ARBA00023136"/>
    </source>
</evidence>
<evidence type="ECO:0000313" key="8">
    <source>
        <dbReference type="Proteomes" id="UP000199125"/>
    </source>
</evidence>
<accession>A0A1H6LX29</accession>
<dbReference type="PANTHER" id="PTHR30482">
    <property type="entry name" value="HIGH-AFFINITY BRANCHED-CHAIN AMINO ACID TRANSPORT SYSTEM PERMEASE"/>
    <property type="match status" value="1"/>
</dbReference>
<evidence type="ECO:0000256" key="6">
    <source>
        <dbReference type="SAM" id="Phobius"/>
    </source>
</evidence>
<dbReference type="Proteomes" id="UP000199125">
    <property type="component" value="Unassembled WGS sequence"/>
</dbReference>
<feature type="transmembrane region" description="Helical" evidence="6">
    <location>
        <begin position="268"/>
        <end position="297"/>
    </location>
</feature>
<dbReference type="CDD" id="cd06581">
    <property type="entry name" value="TM_PBP1_LivM_like"/>
    <property type="match status" value="1"/>
</dbReference>
<reference evidence="8" key="1">
    <citation type="submission" date="2016-10" db="EMBL/GenBank/DDBJ databases">
        <authorList>
            <person name="Varghese N."/>
            <person name="Submissions S."/>
        </authorList>
    </citation>
    <scope>NUCLEOTIDE SEQUENCE [LARGE SCALE GENOMIC DNA]</scope>
    <source>
        <strain evidence="8">DSM 11593</strain>
    </source>
</reference>
<evidence type="ECO:0000256" key="4">
    <source>
        <dbReference type="ARBA" id="ARBA00022989"/>
    </source>
</evidence>
<dbReference type="AlphaFoldDB" id="A0A1H6LX29"/>
<dbReference type="EMBL" id="FNXG01000002">
    <property type="protein sequence ID" value="SEH89629.1"/>
    <property type="molecule type" value="Genomic_DNA"/>
</dbReference>
<proteinExistence type="predicted"/>
<feature type="transmembrane region" description="Helical" evidence="6">
    <location>
        <begin position="111"/>
        <end position="138"/>
    </location>
</feature>
<sequence>MTDSVDPRRSSPAAAASLLWIGRVARPSAALIVPLLVLCIIIALTGAPRLESIMTEALIYVVLVAGLSIFIGNSGIVSFGHVTFALIGAYASAWQTCCGPMRLIFMPELPVWMATAQVPLGLAALLAATLAGFVALILGVALMRLSGTAASIALLSVLFVFKTAYENWDGWTAGQSAIVGLPTYVTLWVALGAAAVAILIATLYRVSSYGLRLRAVREDEAAARASGVNAWTQKLVAFTISGFVAGLGGVLYGHFLGTISVSMFWLDMTFLTLAMLVVGGLRSLTGAVVGALFVAALRECIQVFERGISVGDNLLQAPEGTREIVLAIVLLSILIFRPQGLVGELEVGERR</sequence>
<gene>
    <name evidence="7" type="ORF">SAMN04488075_1687</name>
</gene>
<keyword evidence="8" id="KW-1185">Reference proteome</keyword>
<dbReference type="InterPro" id="IPR043428">
    <property type="entry name" value="LivM-like"/>
</dbReference>
<dbReference type="OrthoDB" id="9804361at2"/>
<dbReference type="RefSeq" id="WP_090847188.1">
    <property type="nucleotide sequence ID" value="NZ_FNXG01000002.1"/>
</dbReference>
<feature type="transmembrane region" description="Helical" evidence="6">
    <location>
        <begin position="185"/>
        <end position="204"/>
    </location>
</feature>
<evidence type="ECO:0000313" key="7">
    <source>
        <dbReference type="EMBL" id="SEH89629.1"/>
    </source>
</evidence>
<dbReference type="GO" id="GO:0005886">
    <property type="term" value="C:plasma membrane"/>
    <property type="evidence" value="ECO:0007669"/>
    <property type="project" value="UniProtKB-SubCell"/>
</dbReference>
<dbReference type="PANTHER" id="PTHR30482:SF10">
    <property type="entry name" value="HIGH-AFFINITY BRANCHED-CHAIN AMINO ACID TRANSPORT PROTEIN BRAE"/>
    <property type="match status" value="1"/>
</dbReference>
<evidence type="ECO:0000256" key="3">
    <source>
        <dbReference type="ARBA" id="ARBA00022692"/>
    </source>
</evidence>